<feature type="non-terminal residue" evidence="2">
    <location>
        <position position="1"/>
    </location>
</feature>
<keyword evidence="1" id="KW-0472">Membrane</keyword>
<keyword evidence="1" id="KW-0812">Transmembrane</keyword>
<accession>A0AA40C9N0</accession>
<feature type="transmembrane region" description="Helical" evidence="1">
    <location>
        <begin position="55"/>
        <end position="75"/>
    </location>
</feature>
<dbReference type="Proteomes" id="UP001174934">
    <property type="component" value="Unassembled WGS sequence"/>
</dbReference>
<name>A0AA40C9N0_9PEZI</name>
<reference evidence="2" key="1">
    <citation type="submission" date="2023-06" db="EMBL/GenBank/DDBJ databases">
        <title>Genome-scale phylogeny and comparative genomics of the fungal order Sordariales.</title>
        <authorList>
            <consortium name="Lawrence Berkeley National Laboratory"/>
            <person name="Hensen N."/>
            <person name="Bonometti L."/>
            <person name="Westerberg I."/>
            <person name="Brannstrom I.O."/>
            <person name="Guillou S."/>
            <person name="Cros-Aarteil S."/>
            <person name="Calhoun S."/>
            <person name="Haridas S."/>
            <person name="Kuo A."/>
            <person name="Mondo S."/>
            <person name="Pangilinan J."/>
            <person name="Riley R."/>
            <person name="LaButti K."/>
            <person name="Andreopoulos B."/>
            <person name="Lipzen A."/>
            <person name="Chen C."/>
            <person name="Yanf M."/>
            <person name="Daum C."/>
            <person name="Ng V."/>
            <person name="Clum A."/>
            <person name="Steindorff A."/>
            <person name="Ohm R."/>
            <person name="Martin F."/>
            <person name="Silar P."/>
            <person name="Natvig D."/>
            <person name="Lalanne C."/>
            <person name="Gautier V."/>
            <person name="Ament-velasquez S.L."/>
            <person name="Kruys A."/>
            <person name="Hutchinson M.I."/>
            <person name="Powell A.J."/>
            <person name="Barry K."/>
            <person name="Miller A.N."/>
            <person name="Grigoriev I.V."/>
            <person name="Debuchy R."/>
            <person name="Gladieux P."/>
            <person name="Thoren M.H."/>
            <person name="Johannesson H."/>
        </authorList>
    </citation>
    <scope>NUCLEOTIDE SEQUENCE</scope>
    <source>
        <strain evidence="2">SMH3391-2</strain>
    </source>
</reference>
<evidence type="ECO:0000313" key="3">
    <source>
        <dbReference type="Proteomes" id="UP001174934"/>
    </source>
</evidence>
<keyword evidence="3" id="KW-1185">Reference proteome</keyword>
<protein>
    <submittedName>
        <fullName evidence="2">Uncharacterized protein</fullName>
    </submittedName>
</protein>
<dbReference type="EMBL" id="JAULSR010000002">
    <property type="protein sequence ID" value="KAK0630591.1"/>
    <property type="molecule type" value="Genomic_DNA"/>
</dbReference>
<evidence type="ECO:0000256" key="1">
    <source>
        <dbReference type="SAM" id="Phobius"/>
    </source>
</evidence>
<sequence length="79" mass="8773">LAHDSGRQRAVQPCCQGLRSSRNQGNYSFSLVRHLKAIHSIALVCSRQSNKVGHIYILTILFTCSSLLPFSRVLLSTCN</sequence>
<evidence type="ECO:0000313" key="2">
    <source>
        <dbReference type="EMBL" id="KAK0630591.1"/>
    </source>
</evidence>
<proteinExistence type="predicted"/>
<dbReference type="AlphaFoldDB" id="A0AA40C9N0"/>
<organism evidence="2 3">
    <name type="scientific">Bombardia bombarda</name>
    <dbReference type="NCBI Taxonomy" id="252184"/>
    <lineage>
        <taxon>Eukaryota</taxon>
        <taxon>Fungi</taxon>
        <taxon>Dikarya</taxon>
        <taxon>Ascomycota</taxon>
        <taxon>Pezizomycotina</taxon>
        <taxon>Sordariomycetes</taxon>
        <taxon>Sordariomycetidae</taxon>
        <taxon>Sordariales</taxon>
        <taxon>Lasiosphaeriaceae</taxon>
        <taxon>Bombardia</taxon>
    </lineage>
</organism>
<comment type="caution">
    <text evidence="2">The sequence shown here is derived from an EMBL/GenBank/DDBJ whole genome shotgun (WGS) entry which is preliminary data.</text>
</comment>
<gene>
    <name evidence="2" type="ORF">B0T17DRAFT_576882</name>
</gene>
<keyword evidence="1" id="KW-1133">Transmembrane helix</keyword>